<dbReference type="Pfam" id="PF05191">
    <property type="entry name" value="ADK_lid"/>
    <property type="match status" value="1"/>
</dbReference>
<accession>A0A482XBS2</accession>
<comment type="subcellular location">
    <subcellularLocation>
        <location evidence="1 7">Mitochondrion matrix</location>
    </subcellularLocation>
</comment>
<comment type="domain">
    <text evidence="7">Consists of three domains, a large central CORE domain and two small peripheral domains, NMPbind and LID, which undergo movements during catalysis. The LID domain closes over the site of phosphoryl transfer upon GTP binding. Assembling and dissambling the active center during each catalytic cycle provides an effective means to prevent GTP hydrolysis.</text>
</comment>
<dbReference type="PROSITE" id="PS00113">
    <property type="entry name" value="ADENYLATE_KINASE"/>
    <property type="match status" value="1"/>
</dbReference>
<feature type="region of interest" description="NMPbind" evidence="7">
    <location>
        <begin position="34"/>
        <end position="63"/>
    </location>
</feature>
<dbReference type="GO" id="GO:0005759">
    <property type="term" value="C:mitochondrial matrix"/>
    <property type="evidence" value="ECO:0007669"/>
    <property type="project" value="UniProtKB-SubCell"/>
</dbReference>
<evidence type="ECO:0000256" key="1">
    <source>
        <dbReference type="ARBA" id="ARBA00004305"/>
    </source>
</evidence>
<feature type="binding site" evidence="7">
    <location>
        <position position="125"/>
    </location>
    <ligand>
        <name>GTP</name>
        <dbReference type="ChEBI" id="CHEBI:37565"/>
    </ligand>
</feature>
<dbReference type="InterPro" id="IPR000850">
    <property type="entry name" value="Adenylat/UMP-CMP_kin"/>
</dbReference>
<dbReference type="SUPFAM" id="SSF52540">
    <property type="entry name" value="P-loop containing nucleoside triphosphate hydrolases"/>
    <property type="match status" value="1"/>
</dbReference>
<dbReference type="InterPro" id="IPR027417">
    <property type="entry name" value="P-loop_NTPase"/>
</dbReference>
<dbReference type="GO" id="GO:0046033">
    <property type="term" value="P:AMP metabolic process"/>
    <property type="evidence" value="ECO:0007669"/>
    <property type="project" value="UniProtKB-UniRule"/>
</dbReference>
<comment type="subunit">
    <text evidence="7">Monomer.</text>
</comment>
<feature type="binding site" evidence="7">
    <location>
        <position position="169"/>
    </location>
    <ligand>
        <name>AMP</name>
        <dbReference type="ChEBI" id="CHEBI:456215"/>
    </ligand>
</feature>
<feature type="binding site" evidence="7">
    <location>
        <position position="158"/>
    </location>
    <ligand>
        <name>AMP</name>
        <dbReference type="ChEBI" id="CHEBI:456215"/>
    </ligand>
</feature>
<dbReference type="PRINTS" id="PR00094">
    <property type="entry name" value="ADENYLTKNASE"/>
</dbReference>
<dbReference type="Pfam" id="PF00406">
    <property type="entry name" value="ADK"/>
    <property type="match status" value="1"/>
</dbReference>
<dbReference type="GO" id="GO:0046041">
    <property type="term" value="P:ITP metabolic process"/>
    <property type="evidence" value="ECO:0007669"/>
    <property type="project" value="UniProtKB-UniRule"/>
</dbReference>
<sequence>MIRQFRALILGAPGSGKGTISSRIIRKFDMKHIASGDILRSNILNKTELGITAKKYMDKGQLVPDEIMVNLISNELNLNSNVNWLLDGFPRTRKQAEILGKKVQVDVALNLVVPFDVIIARIQQRWIHAPSGRVYNTDFNAPKVPGYDDITGEKLVQRDDDKPEAVSKRLEIYSQTVKPVLDYYRDAGILEEFHGRTSDEMWPLIFKFLSSRTPCKADFNDAK</sequence>
<evidence type="ECO:0000256" key="7">
    <source>
        <dbReference type="HAMAP-Rule" id="MF_03169"/>
    </source>
</evidence>
<dbReference type="STRING" id="195883.A0A482XBS2"/>
<reference evidence="9 10" key="1">
    <citation type="journal article" date="2017" name="Gigascience">
        <title>Genome sequence of the small brown planthopper, Laodelphax striatellus.</title>
        <authorList>
            <person name="Zhu J."/>
            <person name="Jiang F."/>
            <person name="Wang X."/>
            <person name="Yang P."/>
            <person name="Bao Y."/>
            <person name="Zhao W."/>
            <person name="Wang W."/>
            <person name="Lu H."/>
            <person name="Wang Q."/>
            <person name="Cui N."/>
            <person name="Li J."/>
            <person name="Chen X."/>
            <person name="Luo L."/>
            <person name="Yu J."/>
            <person name="Kang L."/>
            <person name="Cui F."/>
        </authorList>
    </citation>
    <scope>NUCLEOTIDE SEQUENCE [LARGE SCALE GENOMIC DNA]</scope>
    <source>
        <strain evidence="9">Lst14</strain>
    </source>
</reference>
<dbReference type="AlphaFoldDB" id="A0A482XBS2"/>
<dbReference type="SUPFAM" id="SSF57774">
    <property type="entry name" value="Microbial and mitochondrial ADK, insert 'zinc finger' domain"/>
    <property type="match status" value="1"/>
</dbReference>
<evidence type="ECO:0000259" key="8">
    <source>
        <dbReference type="Pfam" id="PF05191"/>
    </source>
</evidence>
<dbReference type="HAMAP" id="MF_03169">
    <property type="entry name" value="Adenylate_kinase_AK3"/>
    <property type="match status" value="1"/>
</dbReference>
<evidence type="ECO:0000256" key="4">
    <source>
        <dbReference type="ARBA" id="ARBA00022777"/>
    </source>
</evidence>
<dbReference type="InterPro" id="IPR007862">
    <property type="entry name" value="Adenylate_kinase_lid-dom"/>
</dbReference>
<feature type="binding site" evidence="7">
    <location>
        <position position="198"/>
    </location>
    <ligand>
        <name>GTP</name>
        <dbReference type="ChEBI" id="CHEBI:37565"/>
    </ligand>
</feature>
<dbReference type="InterPro" id="IPR033690">
    <property type="entry name" value="Adenylat_kinase_CS"/>
</dbReference>
<name>A0A482XBS2_LAOST</name>
<dbReference type="InterPro" id="IPR006259">
    <property type="entry name" value="Adenyl_kin_sub"/>
</dbReference>
<feature type="binding site" evidence="7">
    <location>
        <begin position="134"/>
        <end position="135"/>
    </location>
    <ligand>
        <name>GTP</name>
        <dbReference type="ChEBI" id="CHEBI:37565"/>
    </ligand>
</feature>
<comment type="function">
    <text evidence="7">Involved in maintaining the homeostasis of cellular nucleotides by catalyzing the interconversion of nucleoside phosphates. Has GTP:AMP phosphotransferase and ITP:AMP phosphotransferase activities.</text>
</comment>
<dbReference type="GO" id="GO:0005525">
    <property type="term" value="F:GTP binding"/>
    <property type="evidence" value="ECO:0007669"/>
    <property type="project" value="UniProtKB-KW"/>
</dbReference>
<dbReference type="EC" id="2.7.4.10" evidence="7"/>
<feature type="binding site" evidence="7">
    <location>
        <begin position="14"/>
        <end position="19"/>
    </location>
    <ligand>
        <name>GTP</name>
        <dbReference type="ChEBI" id="CHEBI:37565"/>
    </ligand>
</feature>
<proteinExistence type="inferred from homology"/>
<feature type="domain" description="Adenylate kinase active site lid" evidence="8">
    <location>
        <begin position="125"/>
        <end position="160"/>
    </location>
</feature>
<dbReference type="GO" id="GO:0046899">
    <property type="term" value="F:nucleoside triphosphate adenylate kinase activity"/>
    <property type="evidence" value="ECO:0007669"/>
    <property type="project" value="UniProtKB-UniRule"/>
</dbReference>
<keyword evidence="10" id="KW-1185">Reference proteome</keyword>
<dbReference type="GO" id="GO:0046039">
    <property type="term" value="P:GTP metabolic process"/>
    <property type="evidence" value="ECO:0007669"/>
    <property type="project" value="UniProtKB-UniRule"/>
</dbReference>
<evidence type="ECO:0000313" key="10">
    <source>
        <dbReference type="Proteomes" id="UP000291343"/>
    </source>
</evidence>
<protein>
    <recommendedName>
        <fullName evidence="7">GTP:AMP phosphotransferase, mitochondrial</fullName>
        <ecNumber evidence="7">2.7.4.10</ecNumber>
    </recommendedName>
    <alternativeName>
        <fullName evidence="7">Adenylate kinase 3</fullName>
        <shortName evidence="7">AK 3</shortName>
    </alternativeName>
</protein>
<keyword evidence="5 7" id="KW-0496">Mitochondrion</keyword>
<dbReference type="GO" id="GO:0006172">
    <property type="term" value="P:ADP biosynthetic process"/>
    <property type="evidence" value="ECO:0007669"/>
    <property type="project" value="UniProtKB-UniRule"/>
</dbReference>
<dbReference type="NCBIfam" id="TIGR01351">
    <property type="entry name" value="adk"/>
    <property type="match status" value="1"/>
</dbReference>
<evidence type="ECO:0000256" key="5">
    <source>
        <dbReference type="ARBA" id="ARBA00023128"/>
    </source>
</evidence>
<dbReference type="FunCoup" id="A0A482XBS2">
    <property type="interactions" value="853"/>
</dbReference>
<evidence type="ECO:0000256" key="6">
    <source>
        <dbReference type="ARBA" id="ARBA00023134"/>
    </source>
</evidence>
<feature type="binding site" evidence="7">
    <location>
        <position position="40"/>
    </location>
    <ligand>
        <name>AMP</name>
        <dbReference type="ChEBI" id="CHEBI:456215"/>
    </ligand>
</feature>
<keyword evidence="2 7" id="KW-0808">Transferase</keyword>
<organism evidence="9 10">
    <name type="scientific">Laodelphax striatellus</name>
    <name type="common">Small brown planthopper</name>
    <name type="synonym">Delphax striatella</name>
    <dbReference type="NCBI Taxonomy" id="195883"/>
    <lineage>
        <taxon>Eukaryota</taxon>
        <taxon>Metazoa</taxon>
        <taxon>Ecdysozoa</taxon>
        <taxon>Arthropoda</taxon>
        <taxon>Hexapoda</taxon>
        <taxon>Insecta</taxon>
        <taxon>Pterygota</taxon>
        <taxon>Neoptera</taxon>
        <taxon>Paraneoptera</taxon>
        <taxon>Hemiptera</taxon>
        <taxon>Auchenorrhyncha</taxon>
        <taxon>Fulgoroidea</taxon>
        <taxon>Delphacidae</taxon>
        <taxon>Criomorphinae</taxon>
        <taxon>Laodelphax</taxon>
    </lineage>
</organism>
<dbReference type="Proteomes" id="UP000291343">
    <property type="component" value="Unassembled WGS sequence"/>
</dbReference>
<dbReference type="GO" id="GO:0005524">
    <property type="term" value="F:ATP binding"/>
    <property type="evidence" value="ECO:0007669"/>
    <property type="project" value="InterPro"/>
</dbReference>
<dbReference type="OrthoDB" id="439792at2759"/>
<dbReference type="HAMAP" id="MF_00235">
    <property type="entry name" value="Adenylate_kinase_Adk"/>
    <property type="match status" value="1"/>
</dbReference>
<comment type="similarity">
    <text evidence="7">Belongs to the adenylate kinase family. AK3 subfamily.</text>
</comment>
<dbReference type="InParanoid" id="A0A482XBS2"/>
<keyword evidence="6 7" id="KW-0342">GTP-binding</keyword>
<dbReference type="CDD" id="cd01428">
    <property type="entry name" value="ADK"/>
    <property type="match status" value="1"/>
</dbReference>
<feature type="binding site" evidence="7">
    <location>
        <position position="35"/>
    </location>
    <ligand>
        <name>AMP</name>
        <dbReference type="ChEBI" id="CHEBI:456215"/>
    </ligand>
</feature>
<feature type="binding site" evidence="7">
    <location>
        <begin position="88"/>
        <end position="91"/>
    </location>
    <ligand>
        <name>AMP</name>
        <dbReference type="ChEBI" id="CHEBI:456215"/>
    </ligand>
</feature>
<dbReference type="InterPro" id="IPR028586">
    <property type="entry name" value="AK3/Ak4_mitochondrial"/>
</dbReference>
<dbReference type="Gene3D" id="3.40.50.300">
    <property type="entry name" value="P-loop containing nucleotide triphosphate hydrolases"/>
    <property type="match status" value="1"/>
</dbReference>
<feature type="binding site" evidence="7">
    <location>
        <begin position="61"/>
        <end position="63"/>
    </location>
    <ligand>
        <name>AMP</name>
        <dbReference type="ChEBI" id="CHEBI:456215"/>
    </ligand>
</feature>
<feature type="region of interest" description="LID" evidence="7">
    <location>
        <begin position="124"/>
        <end position="161"/>
    </location>
</feature>
<dbReference type="SMR" id="A0A482XBS2"/>
<evidence type="ECO:0000256" key="2">
    <source>
        <dbReference type="ARBA" id="ARBA00022679"/>
    </source>
</evidence>
<dbReference type="FunFam" id="3.40.50.300:FF:000106">
    <property type="entry name" value="Adenylate kinase mitochondrial"/>
    <property type="match status" value="1"/>
</dbReference>
<dbReference type="EMBL" id="QKKF02013161">
    <property type="protein sequence ID" value="RZF43137.1"/>
    <property type="molecule type" value="Genomic_DNA"/>
</dbReference>
<evidence type="ECO:0000256" key="3">
    <source>
        <dbReference type="ARBA" id="ARBA00022741"/>
    </source>
</evidence>
<dbReference type="InterPro" id="IPR036193">
    <property type="entry name" value="ADK_active_lid_dom_sf"/>
</dbReference>
<feature type="binding site" evidence="7">
    <location>
        <position position="95"/>
    </location>
    <ligand>
        <name>AMP</name>
        <dbReference type="ChEBI" id="CHEBI:456215"/>
    </ligand>
</feature>
<dbReference type="PANTHER" id="PTHR23359">
    <property type="entry name" value="NUCLEOTIDE KINASE"/>
    <property type="match status" value="1"/>
</dbReference>
<comment type="catalytic activity">
    <reaction evidence="7">
        <text>a ribonucleoside 5'-triphosphate + AMP = a ribonucleoside 5'-diphosphate + ADP</text>
        <dbReference type="Rhea" id="RHEA:13749"/>
        <dbReference type="ChEBI" id="CHEBI:57930"/>
        <dbReference type="ChEBI" id="CHEBI:61557"/>
        <dbReference type="ChEBI" id="CHEBI:456215"/>
        <dbReference type="ChEBI" id="CHEBI:456216"/>
        <dbReference type="EC" id="2.7.4.10"/>
    </reaction>
</comment>
<dbReference type="GO" id="GO:0004017">
    <property type="term" value="F:AMP kinase activity"/>
    <property type="evidence" value="ECO:0007669"/>
    <property type="project" value="InterPro"/>
</dbReference>
<keyword evidence="4 7" id="KW-0418">Kinase</keyword>
<keyword evidence="3 7" id="KW-0547">Nucleotide-binding</keyword>
<gene>
    <name evidence="7" type="primary">Adk3</name>
    <name evidence="9" type="ORF">LSTR_LSTR012557</name>
</gene>
<comment type="caution">
    <text evidence="9">The sequence shown here is derived from an EMBL/GenBank/DDBJ whole genome shotgun (WGS) entry which is preliminary data.</text>
</comment>
<evidence type="ECO:0000313" key="9">
    <source>
        <dbReference type="EMBL" id="RZF43137.1"/>
    </source>
</evidence>